<name>A0A6H1ZA42_9ZZZZ</name>
<sequence length="310" mass="34976">MAYNLHKAIYDASSGSEILLPDVVNVDNPSPIVIEKPLSIKGRGAGTVINIMHLGDLFHINSWEWLTHESTVNLDNFVIRRNCQIPYSTDPEAYPHAIKVLRTACCNIDRLWIGGDGIGVRFCSDAHNVNMNRCRLARNRIGIYNEKSGAANVTDVWMSNNFIIGEFGSYASLPNHGEPISEDRRLYNYGYYQKADTVGDCYLDNNVFLRFNAGIYIERVKSSVPKYAFNYRLHGNVVDQMIFNGLIVIGVENSIFTSNQIMNGEAVKNAEFIRCNNNTVTGNQFRGKKPPMKFIDSKGNVFEGNFKQQR</sequence>
<dbReference type="AlphaFoldDB" id="A0A6H1ZA42"/>
<dbReference type="EMBL" id="MT143975">
    <property type="protein sequence ID" value="QJA44301.1"/>
    <property type="molecule type" value="Genomic_DNA"/>
</dbReference>
<dbReference type="SUPFAM" id="SSF51126">
    <property type="entry name" value="Pectin lyase-like"/>
    <property type="match status" value="1"/>
</dbReference>
<protein>
    <recommendedName>
        <fullName evidence="2">Right handed beta helix domain-containing protein</fullName>
    </recommendedName>
</protein>
<gene>
    <name evidence="1" type="ORF">TM448A00093_0031</name>
</gene>
<evidence type="ECO:0008006" key="2">
    <source>
        <dbReference type="Google" id="ProtNLM"/>
    </source>
</evidence>
<proteinExistence type="predicted"/>
<accession>A0A6H1ZA42</accession>
<evidence type="ECO:0000313" key="1">
    <source>
        <dbReference type="EMBL" id="QJA44301.1"/>
    </source>
</evidence>
<organism evidence="1">
    <name type="scientific">viral metagenome</name>
    <dbReference type="NCBI Taxonomy" id="1070528"/>
    <lineage>
        <taxon>unclassified sequences</taxon>
        <taxon>metagenomes</taxon>
        <taxon>organismal metagenomes</taxon>
    </lineage>
</organism>
<reference evidence="1" key="1">
    <citation type="submission" date="2020-03" db="EMBL/GenBank/DDBJ databases">
        <title>The deep terrestrial virosphere.</title>
        <authorList>
            <person name="Holmfeldt K."/>
            <person name="Nilsson E."/>
            <person name="Simone D."/>
            <person name="Lopez-Fernandez M."/>
            <person name="Wu X."/>
            <person name="de Brujin I."/>
            <person name="Lundin D."/>
            <person name="Andersson A."/>
            <person name="Bertilsson S."/>
            <person name="Dopson M."/>
        </authorList>
    </citation>
    <scope>NUCLEOTIDE SEQUENCE</scope>
    <source>
        <strain evidence="1">TM448A00093</strain>
    </source>
</reference>
<dbReference type="InterPro" id="IPR011050">
    <property type="entry name" value="Pectin_lyase_fold/virulence"/>
</dbReference>